<name>A0A9W9IW17_9EURO</name>
<reference evidence="2" key="1">
    <citation type="submission" date="2022-11" db="EMBL/GenBank/DDBJ databases">
        <authorList>
            <person name="Petersen C."/>
        </authorList>
    </citation>
    <scope>NUCLEOTIDE SEQUENCE</scope>
    <source>
        <strain evidence="2">IBT 16849</strain>
    </source>
</reference>
<keyword evidence="3" id="KW-1185">Reference proteome</keyword>
<evidence type="ECO:0000313" key="3">
    <source>
        <dbReference type="Proteomes" id="UP001150879"/>
    </source>
</evidence>
<organism evidence="2 3">
    <name type="scientific">Penicillium cf. griseofulvum</name>
    <dbReference type="NCBI Taxonomy" id="2972120"/>
    <lineage>
        <taxon>Eukaryota</taxon>
        <taxon>Fungi</taxon>
        <taxon>Dikarya</taxon>
        <taxon>Ascomycota</taxon>
        <taxon>Pezizomycotina</taxon>
        <taxon>Eurotiomycetes</taxon>
        <taxon>Eurotiomycetidae</taxon>
        <taxon>Eurotiales</taxon>
        <taxon>Aspergillaceae</taxon>
        <taxon>Penicillium</taxon>
    </lineage>
</organism>
<evidence type="ECO:0000313" key="2">
    <source>
        <dbReference type="EMBL" id="KAJ5186118.1"/>
    </source>
</evidence>
<feature type="region of interest" description="Disordered" evidence="1">
    <location>
        <begin position="66"/>
        <end position="96"/>
    </location>
</feature>
<comment type="caution">
    <text evidence="2">The sequence shown here is derived from an EMBL/GenBank/DDBJ whole genome shotgun (WGS) entry which is preliminary data.</text>
</comment>
<sequence>MRSFQNLRIFQFRNTERTRLVENFYGPEAGCFDADKLLARRIQGTKDTVALWKLCEPSWRGNRINWAKSDDTEADELEREDSEESPPSGEEAPDCPTEVCIVYY</sequence>
<feature type="compositionally biased region" description="Acidic residues" evidence="1">
    <location>
        <begin position="72"/>
        <end position="84"/>
    </location>
</feature>
<dbReference type="Proteomes" id="UP001150879">
    <property type="component" value="Unassembled WGS sequence"/>
</dbReference>
<gene>
    <name evidence="2" type="ORF">N7472_010958</name>
</gene>
<dbReference type="AlphaFoldDB" id="A0A9W9IW17"/>
<proteinExistence type="predicted"/>
<evidence type="ECO:0000256" key="1">
    <source>
        <dbReference type="SAM" id="MobiDB-lite"/>
    </source>
</evidence>
<dbReference type="PANTHER" id="PTHR37535">
    <property type="entry name" value="FLUG DOMAIN PROTEIN"/>
    <property type="match status" value="1"/>
</dbReference>
<reference evidence="2" key="2">
    <citation type="journal article" date="2023" name="IMA Fungus">
        <title>Comparative genomic study of the Penicillium genus elucidates a diverse pangenome and 15 lateral gene transfer events.</title>
        <authorList>
            <person name="Petersen C."/>
            <person name="Sorensen T."/>
            <person name="Nielsen M.R."/>
            <person name="Sondergaard T.E."/>
            <person name="Sorensen J.L."/>
            <person name="Fitzpatrick D.A."/>
            <person name="Frisvad J.C."/>
            <person name="Nielsen K.L."/>
        </authorList>
    </citation>
    <scope>NUCLEOTIDE SEQUENCE</scope>
    <source>
        <strain evidence="2">IBT 16849</strain>
    </source>
</reference>
<accession>A0A9W9IW17</accession>
<dbReference type="OrthoDB" id="4485682at2759"/>
<dbReference type="EMBL" id="JAPQKP010000006">
    <property type="protein sequence ID" value="KAJ5186118.1"/>
    <property type="molecule type" value="Genomic_DNA"/>
</dbReference>
<dbReference type="PANTHER" id="PTHR37535:SF4">
    <property type="entry name" value="FLUG DOMAIN-CONTAINING PROTEIN"/>
    <property type="match status" value="1"/>
</dbReference>
<protein>
    <submittedName>
        <fullName evidence="2">Uncharacterized protein</fullName>
    </submittedName>
</protein>